<evidence type="ECO:0000256" key="1">
    <source>
        <dbReference type="SAM" id="Coils"/>
    </source>
</evidence>
<sequence>MCFYDQYIFACGDWKWGNFRQHCQKEYRQGETCGMKLVNGALGVDGKCKMCEKIDTKLRRKKAEEDRVARWKAEGGKYRASIEKSEAAIRALNYEIHTLETERRQRSSMVGSTR</sequence>
<dbReference type="Proteomes" id="UP000327013">
    <property type="component" value="Unassembled WGS sequence"/>
</dbReference>
<gene>
    <name evidence="2" type="ORF">FH972_023155</name>
</gene>
<evidence type="ECO:0000313" key="3">
    <source>
        <dbReference type="Proteomes" id="UP000327013"/>
    </source>
</evidence>
<accession>A0A5N6KUS7</accession>
<organism evidence="2 3">
    <name type="scientific">Carpinus fangiana</name>
    <dbReference type="NCBI Taxonomy" id="176857"/>
    <lineage>
        <taxon>Eukaryota</taxon>
        <taxon>Viridiplantae</taxon>
        <taxon>Streptophyta</taxon>
        <taxon>Embryophyta</taxon>
        <taxon>Tracheophyta</taxon>
        <taxon>Spermatophyta</taxon>
        <taxon>Magnoliopsida</taxon>
        <taxon>eudicotyledons</taxon>
        <taxon>Gunneridae</taxon>
        <taxon>Pentapetalae</taxon>
        <taxon>rosids</taxon>
        <taxon>fabids</taxon>
        <taxon>Fagales</taxon>
        <taxon>Betulaceae</taxon>
        <taxon>Carpinus</taxon>
    </lineage>
</organism>
<dbReference type="EMBL" id="VIBQ01000013">
    <property type="protein sequence ID" value="KAB8346107.1"/>
    <property type="molecule type" value="Genomic_DNA"/>
</dbReference>
<name>A0A5N6KUS7_9ROSI</name>
<dbReference type="AlphaFoldDB" id="A0A5N6KUS7"/>
<proteinExistence type="predicted"/>
<keyword evidence="3" id="KW-1185">Reference proteome</keyword>
<dbReference type="OrthoDB" id="5015991at2759"/>
<evidence type="ECO:0000313" key="2">
    <source>
        <dbReference type="EMBL" id="KAB8346107.1"/>
    </source>
</evidence>
<feature type="coiled-coil region" evidence="1">
    <location>
        <begin position="54"/>
        <end position="102"/>
    </location>
</feature>
<keyword evidence="1" id="KW-0175">Coiled coil</keyword>
<reference evidence="2 3" key="1">
    <citation type="submission" date="2019-06" db="EMBL/GenBank/DDBJ databases">
        <title>A chromosomal-level reference genome of Carpinus fangiana (Coryloideae, Betulaceae).</title>
        <authorList>
            <person name="Yang X."/>
            <person name="Wang Z."/>
            <person name="Zhang L."/>
            <person name="Hao G."/>
            <person name="Liu J."/>
            <person name="Yang Y."/>
        </authorList>
    </citation>
    <scope>NUCLEOTIDE SEQUENCE [LARGE SCALE GENOMIC DNA]</scope>
    <source>
        <strain evidence="2">Cfa_2016G</strain>
        <tissue evidence="2">Leaf</tissue>
    </source>
</reference>
<comment type="caution">
    <text evidence="2">The sequence shown here is derived from an EMBL/GenBank/DDBJ whole genome shotgun (WGS) entry which is preliminary data.</text>
</comment>
<protein>
    <submittedName>
        <fullName evidence="2">Uncharacterized protein</fullName>
    </submittedName>
</protein>